<dbReference type="Proteomes" id="UP000243106">
    <property type="component" value="Unassembled WGS sequence"/>
</dbReference>
<name>A0A1I6ANM4_9RHOB</name>
<dbReference type="EMBL" id="FOXV01000027">
    <property type="protein sequence ID" value="SFQ70177.1"/>
    <property type="molecule type" value="Genomic_DNA"/>
</dbReference>
<dbReference type="RefSeq" id="WP_093016075.1">
    <property type="nucleotide sequence ID" value="NZ_FOXV01000027.1"/>
</dbReference>
<sequence>MAYQIVVTTEEGMTTFYPDCIEQWVEDMGTSITGISSNPRTRAELQGHPKIAGFNGPAWGGTTEQGEPIIRYEDRETYAALSV</sequence>
<proteinExistence type="predicted"/>
<evidence type="ECO:0000313" key="1">
    <source>
        <dbReference type="EMBL" id="SFQ70177.1"/>
    </source>
</evidence>
<reference evidence="2" key="1">
    <citation type="submission" date="2016-10" db="EMBL/GenBank/DDBJ databases">
        <authorList>
            <person name="Varghese N."/>
            <person name="Submissions S."/>
        </authorList>
    </citation>
    <scope>NUCLEOTIDE SEQUENCE [LARGE SCALE GENOMIC DNA]</scope>
    <source>
        <strain evidence="2">JCM 10271</strain>
    </source>
</reference>
<evidence type="ECO:0000313" key="2">
    <source>
        <dbReference type="Proteomes" id="UP000243106"/>
    </source>
</evidence>
<accession>A0A1I6ANM4</accession>
<keyword evidence="2" id="KW-1185">Reference proteome</keyword>
<protein>
    <submittedName>
        <fullName evidence="1">Uncharacterized protein</fullName>
    </submittedName>
</protein>
<gene>
    <name evidence="1" type="ORF">SAMN05421853_12712</name>
</gene>
<organism evidence="1 2">
    <name type="scientific">Roseivivax halotolerans</name>
    <dbReference type="NCBI Taxonomy" id="93684"/>
    <lineage>
        <taxon>Bacteria</taxon>
        <taxon>Pseudomonadati</taxon>
        <taxon>Pseudomonadota</taxon>
        <taxon>Alphaproteobacteria</taxon>
        <taxon>Rhodobacterales</taxon>
        <taxon>Roseobacteraceae</taxon>
        <taxon>Roseivivax</taxon>
    </lineage>
</organism>
<dbReference type="AlphaFoldDB" id="A0A1I6ANM4"/>